<evidence type="ECO:0000313" key="6">
    <source>
        <dbReference type="Proteomes" id="UP000280417"/>
    </source>
</evidence>
<dbReference type="AlphaFoldDB" id="A0A662DN08"/>
<evidence type="ECO:0000256" key="4">
    <source>
        <dbReference type="SAM" id="SignalP"/>
    </source>
</evidence>
<dbReference type="GO" id="GO:0009279">
    <property type="term" value="C:cell outer membrane"/>
    <property type="evidence" value="ECO:0007669"/>
    <property type="project" value="UniProtKB-SubCell"/>
</dbReference>
<dbReference type="EMBL" id="QMQA01000001">
    <property type="protein sequence ID" value="RLE15522.1"/>
    <property type="molecule type" value="Genomic_DNA"/>
</dbReference>
<proteinExistence type="predicted"/>
<evidence type="ECO:0008006" key="7">
    <source>
        <dbReference type="Google" id="ProtNLM"/>
    </source>
</evidence>
<protein>
    <recommendedName>
        <fullName evidence="7">TonB-dependent receptor</fullName>
    </recommendedName>
</protein>
<gene>
    <name evidence="5" type="ORF">DRJ04_00055</name>
</gene>
<dbReference type="Gene3D" id="2.40.170.20">
    <property type="entry name" value="TonB-dependent receptor, beta-barrel domain"/>
    <property type="match status" value="1"/>
</dbReference>
<keyword evidence="3" id="KW-0998">Cell outer membrane</keyword>
<dbReference type="InterPro" id="IPR036942">
    <property type="entry name" value="Beta-barrel_TonB_sf"/>
</dbReference>
<evidence type="ECO:0000256" key="2">
    <source>
        <dbReference type="ARBA" id="ARBA00023136"/>
    </source>
</evidence>
<evidence type="ECO:0000313" key="5">
    <source>
        <dbReference type="EMBL" id="RLE15522.1"/>
    </source>
</evidence>
<keyword evidence="2" id="KW-0472">Membrane</keyword>
<organism evidence="5 6">
    <name type="scientific">Aerophobetes bacterium</name>
    <dbReference type="NCBI Taxonomy" id="2030807"/>
    <lineage>
        <taxon>Bacteria</taxon>
        <taxon>Candidatus Aerophobota</taxon>
    </lineage>
</organism>
<comment type="subcellular location">
    <subcellularLocation>
        <location evidence="1">Cell outer membrane</location>
    </subcellularLocation>
</comment>
<feature type="signal peptide" evidence="4">
    <location>
        <begin position="1"/>
        <end position="22"/>
    </location>
</feature>
<reference evidence="5 6" key="1">
    <citation type="submission" date="2018-06" db="EMBL/GenBank/DDBJ databases">
        <title>Extensive metabolic versatility and redundancy in microbially diverse, dynamic hydrothermal sediments.</title>
        <authorList>
            <person name="Dombrowski N."/>
            <person name="Teske A."/>
            <person name="Baker B.J."/>
        </authorList>
    </citation>
    <scope>NUCLEOTIDE SEQUENCE [LARGE SCALE GENOMIC DNA]</scope>
    <source>
        <strain evidence="5">B3_G15</strain>
    </source>
</reference>
<dbReference type="Proteomes" id="UP000280417">
    <property type="component" value="Unassembled WGS sequence"/>
</dbReference>
<name>A0A662DN08_UNCAE</name>
<accession>A0A662DN08</accession>
<evidence type="ECO:0000256" key="3">
    <source>
        <dbReference type="ARBA" id="ARBA00023237"/>
    </source>
</evidence>
<feature type="chain" id="PRO_5024909334" description="TonB-dependent receptor" evidence="4">
    <location>
        <begin position="23"/>
        <end position="699"/>
    </location>
</feature>
<dbReference type="SUPFAM" id="SSF56935">
    <property type="entry name" value="Porins"/>
    <property type="match status" value="1"/>
</dbReference>
<keyword evidence="4" id="KW-0732">Signal</keyword>
<evidence type="ECO:0000256" key="1">
    <source>
        <dbReference type="ARBA" id="ARBA00004442"/>
    </source>
</evidence>
<comment type="caution">
    <text evidence="5">The sequence shown here is derived from an EMBL/GenBank/DDBJ whole genome shotgun (WGS) entry which is preliminary data.</text>
</comment>
<sequence length="699" mass="80609">MKLNHLFLFVSALIFVSLPAASQPKAEEPLTRLPTIIVKGEDRSYLQIKRPPQIYYMPYRGEKRRTQIPRKFELPPREEFKAELSLPEVIPKTFAVTEVKLKKIPPLPFSFHPPSEDYRGLERPALPEVRLKEKFFAPLKEVKKELIHPPFRVTLFGKEAYFPQFYPSYPGVFLKRVSLSPPLYKKEISPEFPLEPSLRQRYVVAVLKQLQQEKSPLTIRAFEVVEVPEEGKTLIHPPLKPASIERVYFPEKIQKSEYPFLFLLVDLNDKNGFNYELDYGRSKESERYLLTMKRESSPEYASYQGNTLFREIDLISGGVSWGELGASETQIFLQGKQKILALPDPGNGKRKDICIYASGKTSIFKGWKISIWGEKSTREDENTEEKKYDDFSYGVNLAVQPEKFPLVVEGNINWDNLRQISPAEESQNRSEAGLELRSLHPLSLGQNFSLDSAKIGVKGIKDKQAQMVGSLKLHWYGKEGLEAAFNVKKNFYLPSFATTYIPKDYSQVNLQLDAVNMTEYSLEAGYSRSKSIHISLRLFSQRGTDVVWIYTDSSEPRLYPQTVALSREGLTINGRWEITPSIIFEPSYTWKNVRNEQNPDKVIPHEPQSLLQAVLTLYLLKRETDSLSFEAEGEWLGESFYTTDPADTLDPNSRVRLKLTYRRKEWEASLGIENSNWFLSRDYKLPETKLSFGVKFKLF</sequence>